<sequence>MNLKCLVLLAVGVVVWLRPYAEGQTVITMGTASSYGALAGVSVTNTGATTINGNLGVSAATTPTGFPPGVLNGTLNVGNAAATQAVADAQAAYNVVQGEAATQILTGSDLGSRVLTPGVYFFATSAQLTGGLTLDAGNTVGARFDFQIGSTLTTAAGSSVSLIHGAAAGNVYWQVGTSATLGTGTVFSGNVLADQSITMNSGSTLSGTAAAINASVTLDSNTITASPGGAGPAVPEPATTALLMAGAVGLFVLATRFRRPGPVQADCS</sequence>
<dbReference type="InterPro" id="IPR013424">
    <property type="entry name" value="Ice-binding_C"/>
</dbReference>
<evidence type="ECO:0000256" key="2">
    <source>
        <dbReference type="ARBA" id="ARBA00022729"/>
    </source>
</evidence>
<accession>A0A1J5SCR4</accession>
<dbReference type="AlphaFoldDB" id="A0A1J5SCR4"/>
<dbReference type="NCBIfam" id="TIGR02595">
    <property type="entry name" value="PEP_CTERM"/>
    <property type="match status" value="1"/>
</dbReference>
<dbReference type="InterPro" id="IPR021884">
    <property type="entry name" value="Ice-bd_prot"/>
</dbReference>
<protein>
    <recommendedName>
        <fullName evidence="3">Ice-binding protein C-terminal domain-containing protein</fullName>
    </recommendedName>
</protein>
<gene>
    <name evidence="4" type="ORF">GALL_199340</name>
</gene>
<organism evidence="4">
    <name type="scientific">mine drainage metagenome</name>
    <dbReference type="NCBI Taxonomy" id="410659"/>
    <lineage>
        <taxon>unclassified sequences</taxon>
        <taxon>metagenomes</taxon>
        <taxon>ecological metagenomes</taxon>
    </lineage>
</organism>
<dbReference type="EMBL" id="MLJW01000124">
    <property type="protein sequence ID" value="OIQ98013.1"/>
    <property type="molecule type" value="Genomic_DNA"/>
</dbReference>
<feature type="domain" description="Ice-binding protein C-terminal" evidence="3">
    <location>
        <begin position="233"/>
        <end position="259"/>
    </location>
</feature>
<reference evidence="4" key="1">
    <citation type="submission" date="2016-10" db="EMBL/GenBank/DDBJ databases">
        <title>Sequence of Gallionella enrichment culture.</title>
        <authorList>
            <person name="Poehlein A."/>
            <person name="Muehling M."/>
            <person name="Daniel R."/>
        </authorList>
    </citation>
    <scope>NUCLEOTIDE SEQUENCE</scope>
</reference>
<evidence type="ECO:0000259" key="3">
    <source>
        <dbReference type="Pfam" id="PF07589"/>
    </source>
</evidence>
<evidence type="ECO:0000256" key="1">
    <source>
        <dbReference type="ARBA" id="ARBA00005445"/>
    </source>
</evidence>
<name>A0A1J5SCR4_9ZZZZ</name>
<comment type="caution">
    <text evidence="4">The sequence shown here is derived from an EMBL/GenBank/DDBJ whole genome shotgun (WGS) entry which is preliminary data.</text>
</comment>
<dbReference type="Pfam" id="PF07589">
    <property type="entry name" value="PEP-CTERM"/>
    <property type="match status" value="1"/>
</dbReference>
<dbReference type="Pfam" id="PF11999">
    <property type="entry name" value="Ice_binding"/>
    <property type="match status" value="1"/>
</dbReference>
<evidence type="ECO:0000313" key="4">
    <source>
        <dbReference type="EMBL" id="OIQ98013.1"/>
    </source>
</evidence>
<proteinExistence type="inferred from homology"/>
<comment type="similarity">
    <text evidence="1">Belongs to the ice-binding protein family.</text>
</comment>
<keyword evidence="2" id="KW-0732">Signal</keyword>